<accession>A0A7W9W936</accession>
<organism evidence="5 6">
    <name type="scientific">Armatimonas rosea</name>
    <dbReference type="NCBI Taxonomy" id="685828"/>
    <lineage>
        <taxon>Bacteria</taxon>
        <taxon>Bacillati</taxon>
        <taxon>Armatimonadota</taxon>
        <taxon>Armatimonadia</taxon>
        <taxon>Armatimonadales</taxon>
        <taxon>Armatimonadaceae</taxon>
        <taxon>Armatimonas</taxon>
    </lineage>
</organism>
<protein>
    <submittedName>
        <fullName evidence="5">Cellulose synthase/poly-beta-1,6-N-acetylglucosamine synthase-like glycosyltransferase</fullName>
    </submittedName>
</protein>
<feature type="transmembrane region" description="Helical" evidence="4">
    <location>
        <begin position="325"/>
        <end position="344"/>
    </location>
</feature>
<comment type="similarity">
    <text evidence="1">Belongs to the glycosyltransferase 2 family.</text>
</comment>
<keyword evidence="4" id="KW-0812">Transmembrane</keyword>
<proteinExistence type="inferred from homology"/>
<dbReference type="CDD" id="cd06439">
    <property type="entry name" value="CESA_like_1"/>
    <property type="match status" value="1"/>
</dbReference>
<dbReference type="Proteomes" id="UP000520814">
    <property type="component" value="Unassembled WGS sequence"/>
</dbReference>
<evidence type="ECO:0000256" key="4">
    <source>
        <dbReference type="SAM" id="Phobius"/>
    </source>
</evidence>
<keyword evidence="2" id="KW-0328">Glycosyltransferase</keyword>
<evidence type="ECO:0000256" key="1">
    <source>
        <dbReference type="ARBA" id="ARBA00006739"/>
    </source>
</evidence>
<dbReference type="EMBL" id="JACHGW010000004">
    <property type="protein sequence ID" value="MBB6052876.1"/>
    <property type="molecule type" value="Genomic_DNA"/>
</dbReference>
<keyword evidence="3 5" id="KW-0808">Transferase</keyword>
<dbReference type="Pfam" id="PF13641">
    <property type="entry name" value="Glyco_tranf_2_3"/>
    <property type="match status" value="1"/>
</dbReference>
<sequence>MIAVILFWAAWGMIVYSYVLFPIILAAIANRFGSSPAEPSPLTTEPLPDNFPKVAMVVAAYNEEAVLTEKLRNTWALDYPADRFSLVVGSDGSADATATILKACHDPRLHAFIFTTRRGKISVLNEIIGNIGTEIDAEIIIMSDANTMFAKDAIKKLVRHFQNPKVGCVSGEISLEQEGGVSGEGLYWKYEGWIKRNEGKLGFLIGCNGGIFALRRELYEPLPSSIIIEDFVMTMKILEKGWRVEFEPEARGVEPPCATSKAEMIRKIRIGAGNFQALTVIPKLLSPRYGLRSFAYWGHKVLRWFVPFFFLIAVLANILLLQQPFYVALLLLQLSGVAISLYSYRTRNPRRLPKWTKPISYFYIMNYAILCGFSRHVRGTQKVTWDKAP</sequence>
<dbReference type="PANTHER" id="PTHR43630:SF1">
    <property type="entry name" value="POLY-BETA-1,6-N-ACETYL-D-GLUCOSAMINE SYNTHASE"/>
    <property type="match status" value="1"/>
</dbReference>
<evidence type="ECO:0000256" key="2">
    <source>
        <dbReference type="ARBA" id="ARBA00022676"/>
    </source>
</evidence>
<dbReference type="Gene3D" id="3.90.550.10">
    <property type="entry name" value="Spore Coat Polysaccharide Biosynthesis Protein SpsA, Chain A"/>
    <property type="match status" value="1"/>
</dbReference>
<dbReference type="SUPFAM" id="SSF53448">
    <property type="entry name" value="Nucleotide-diphospho-sugar transferases"/>
    <property type="match status" value="1"/>
</dbReference>
<name>A0A7W9W936_ARMRO</name>
<dbReference type="GO" id="GO:0016757">
    <property type="term" value="F:glycosyltransferase activity"/>
    <property type="evidence" value="ECO:0007669"/>
    <property type="project" value="UniProtKB-KW"/>
</dbReference>
<dbReference type="RefSeq" id="WP_184202587.1">
    <property type="nucleotide sequence ID" value="NZ_JACHGW010000004.1"/>
</dbReference>
<keyword evidence="6" id="KW-1185">Reference proteome</keyword>
<dbReference type="InterPro" id="IPR029044">
    <property type="entry name" value="Nucleotide-diphossugar_trans"/>
</dbReference>
<feature type="transmembrane region" description="Helical" evidence="4">
    <location>
        <begin position="6"/>
        <end position="29"/>
    </location>
</feature>
<gene>
    <name evidence="5" type="ORF">HNQ39_004697</name>
</gene>
<reference evidence="5 6" key="1">
    <citation type="submission" date="2020-08" db="EMBL/GenBank/DDBJ databases">
        <title>Genomic Encyclopedia of Type Strains, Phase IV (KMG-IV): sequencing the most valuable type-strain genomes for metagenomic binning, comparative biology and taxonomic classification.</title>
        <authorList>
            <person name="Goeker M."/>
        </authorList>
    </citation>
    <scope>NUCLEOTIDE SEQUENCE [LARGE SCALE GENOMIC DNA]</scope>
    <source>
        <strain evidence="5 6">DSM 23562</strain>
    </source>
</reference>
<dbReference type="PANTHER" id="PTHR43630">
    <property type="entry name" value="POLY-BETA-1,6-N-ACETYL-D-GLUCOSAMINE SYNTHASE"/>
    <property type="match status" value="1"/>
</dbReference>
<dbReference type="AlphaFoldDB" id="A0A7W9W936"/>
<comment type="caution">
    <text evidence="5">The sequence shown here is derived from an EMBL/GenBank/DDBJ whole genome shotgun (WGS) entry which is preliminary data.</text>
</comment>
<keyword evidence="4" id="KW-0472">Membrane</keyword>
<keyword evidence="4" id="KW-1133">Transmembrane helix</keyword>
<evidence type="ECO:0000256" key="3">
    <source>
        <dbReference type="ARBA" id="ARBA00022679"/>
    </source>
</evidence>
<evidence type="ECO:0000313" key="6">
    <source>
        <dbReference type="Proteomes" id="UP000520814"/>
    </source>
</evidence>
<feature type="transmembrane region" description="Helical" evidence="4">
    <location>
        <begin position="301"/>
        <end position="319"/>
    </location>
</feature>
<evidence type="ECO:0000313" key="5">
    <source>
        <dbReference type="EMBL" id="MBB6052876.1"/>
    </source>
</evidence>